<dbReference type="InterPro" id="IPR002791">
    <property type="entry name" value="ARMT1-like_metal-bd"/>
</dbReference>
<dbReference type="Gene3D" id="1.20.930.60">
    <property type="match status" value="1"/>
</dbReference>
<dbReference type="GO" id="GO:0005634">
    <property type="term" value="C:nucleus"/>
    <property type="evidence" value="ECO:0007669"/>
    <property type="project" value="TreeGrafter"/>
</dbReference>
<evidence type="ECO:0000313" key="9">
    <source>
        <dbReference type="EMBL" id="QDZ19467.1"/>
    </source>
</evidence>
<keyword evidence="3 7" id="KW-0479">Metal-binding</keyword>
<comment type="similarity">
    <text evidence="2 7">Belongs to the damage-control phosphatase family. Sugar phosphate phosphatase III subfamily.</text>
</comment>
<comment type="catalytic activity">
    <reaction evidence="6 7">
        <text>beta-D-fructose 6-phosphate = dihydroxyacetone + D-glyceraldehyde 3-phosphate</text>
        <dbReference type="Rhea" id="RHEA:28002"/>
        <dbReference type="ChEBI" id="CHEBI:16016"/>
        <dbReference type="ChEBI" id="CHEBI:57634"/>
        <dbReference type="ChEBI" id="CHEBI:59776"/>
    </reaction>
</comment>
<proteinExistence type="inferred from homology"/>
<comment type="cofactor">
    <cofactor evidence="7">
        <name>Mn(2+)</name>
        <dbReference type="ChEBI" id="CHEBI:29035"/>
    </cofactor>
    <cofactor evidence="7">
        <name>Ni(2+)</name>
        <dbReference type="ChEBI" id="CHEBI:49786"/>
    </cofactor>
</comment>
<dbReference type="PANTHER" id="PTHR12260:SF6">
    <property type="entry name" value="DAMAGE-CONTROL PHOSPHATASE ARMT1"/>
    <property type="match status" value="1"/>
</dbReference>
<evidence type="ECO:0000256" key="5">
    <source>
        <dbReference type="ARBA" id="ARBA00023211"/>
    </source>
</evidence>
<feature type="domain" description="Damage-control phosphatase ARMT1-like metal-binding" evidence="8">
    <location>
        <begin position="57"/>
        <end position="407"/>
    </location>
</feature>
<dbReference type="GO" id="GO:0046872">
    <property type="term" value="F:metal ion binding"/>
    <property type="evidence" value="ECO:0007669"/>
    <property type="project" value="UniProtKB-UniRule"/>
</dbReference>
<dbReference type="SUPFAM" id="SSF111321">
    <property type="entry name" value="AF1104-like"/>
    <property type="match status" value="1"/>
</dbReference>
<comment type="domain">
    <text evidence="7">Subfamily III proteins have a conserved RTxK motif about 40-50 residues from the C-terminus; the threonine may be replaced by serine or cysteine.</text>
</comment>
<dbReference type="Proteomes" id="UP000316726">
    <property type="component" value="Chromosome 3"/>
</dbReference>
<dbReference type="Pfam" id="PF01937">
    <property type="entry name" value="ARMT1-like_dom"/>
    <property type="match status" value="1"/>
</dbReference>
<reference evidence="9 10" key="1">
    <citation type="submission" date="2018-07" db="EMBL/GenBank/DDBJ databases">
        <title>The complete nuclear genome of the prasinophyte Chloropicon primus (CCMP1205).</title>
        <authorList>
            <person name="Pombert J.-F."/>
            <person name="Otis C."/>
            <person name="Turmel M."/>
            <person name="Lemieux C."/>
        </authorList>
    </citation>
    <scope>NUCLEOTIDE SEQUENCE [LARGE SCALE GENOMIC DNA]</scope>
    <source>
        <strain evidence="9 10">CCMP1205</strain>
    </source>
</reference>
<protein>
    <recommendedName>
        <fullName evidence="7">Sugar phosphate phosphatase</fullName>
        <ecNumber evidence="7">3.1.3.-</ecNumber>
    </recommendedName>
</protein>
<organism evidence="9 10">
    <name type="scientific">Chloropicon primus</name>
    <dbReference type="NCBI Taxonomy" id="1764295"/>
    <lineage>
        <taxon>Eukaryota</taxon>
        <taxon>Viridiplantae</taxon>
        <taxon>Chlorophyta</taxon>
        <taxon>Chloropicophyceae</taxon>
        <taxon>Chloropicales</taxon>
        <taxon>Chloropicaceae</taxon>
        <taxon>Chloropicon</taxon>
    </lineage>
</organism>
<dbReference type="EC" id="3.1.3.-" evidence="7"/>
<comment type="function">
    <text evidence="7">Metal-dependent phosphatase that shows phosphatase activity against several substrates, including fructose-1-phosphate and fructose-6-phosphate. Its preference for fructose-1-phosphate, a strong glycating agent that causes DNA damage rather than a canonical yeast metabolite, suggests a damage-control function in hexose phosphate metabolism.</text>
</comment>
<evidence type="ECO:0000313" key="10">
    <source>
        <dbReference type="Proteomes" id="UP000316726"/>
    </source>
</evidence>
<evidence type="ECO:0000256" key="4">
    <source>
        <dbReference type="ARBA" id="ARBA00022801"/>
    </source>
</evidence>
<dbReference type="GO" id="GO:0103026">
    <property type="term" value="F:fructose-1-phosphatase activity"/>
    <property type="evidence" value="ECO:0007669"/>
    <property type="project" value="RHEA"/>
</dbReference>
<dbReference type="EMBL" id="CP031036">
    <property type="protein sequence ID" value="QDZ19467.1"/>
    <property type="molecule type" value="Genomic_DNA"/>
</dbReference>
<dbReference type="PANTHER" id="PTHR12260">
    <property type="entry name" value="DAMAGE-CONTROL PHOSPHATASE ARMT1"/>
    <property type="match status" value="1"/>
</dbReference>
<dbReference type="OrthoDB" id="541375at2759"/>
<evidence type="ECO:0000256" key="2">
    <source>
        <dbReference type="ARBA" id="ARBA00009519"/>
    </source>
</evidence>
<sequence>MRAKAKFSSAPGLPLPAPTVSNVEGTWANDTMSRRIREEILQNMVIRDNWGDLSEASRQRLKEFVSELERTSEVALRPISEDGGFDTAAWNEIVEQHAGQSWLDASWVVTEYYFYRRVLEAVGYFRDELGDPFEKQKQNGLNASFPALKPLAKLMKQALSSGPEETEFYFKALLLTSLWGNRMDLSIWPAEEASDSESTARAKDAMNEVLASSSKMLLADHSDRVWKAAAASSASGSGRRFDIIADNAGFELITDLCLADFLVSSGLATKVVIHLKQYPVFVSDAMEKDVWQHIHALAGDEGVPEDMRSVASRWASMVEEGHWELRENGFWCLPLAFWEMPDDLKAHFEGSAMAIVKGDANYRRQIGERTWDFSTPFEEISSYWGCPVCCLRTMKSEVACGVSEADQKRAREEDSGWLVTGRYGVVHAKT</sequence>
<gene>
    <name evidence="9" type="ORF">A3770_03p19850</name>
</gene>
<dbReference type="GO" id="GO:0006974">
    <property type="term" value="P:DNA damage response"/>
    <property type="evidence" value="ECO:0007669"/>
    <property type="project" value="TreeGrafter"/>
</dbReference>
<evidence type="ECO:0000256" key="1">
    <source>
        <dbReference type="ARBA" id="ARBA00001326"/>
    </source>
</evidence>
<comment type="catalytic activity">
    <reaction evidence="1 7">
        <text>beta-D-fructose 1-phosphate + H2O = D-fructose + phosphate</text>
        <dbReference type="Rhea" id="RHEA:35603"/>
        <dbReference type="ChEBI" id="CHEBI:15377"/>
        <dbReference type="ChEBI" id="CHEBI:37721"/>
        <dbReference type="ChEBI" id="CHEBI:43474"/>
        <dbReference type="ChEBI" id="CHEBI:138881"/>
    </reaction>
</comment>
<keyword evidence="10" id="KW-1185">Reference proteome</keyword>
<dbReference type="Gene3D" id="3.40.50.10880">
    <property type="entry name" value="Uncharacterised protein PF01937, DUF89, domain 3"/>
    <property type="match status" value="1"/>
</dbReference>
<dbReference type="GO" id="GO:0097023">
    <property type="term" value="F:fructose 6-phosphate aldolase activity"/>
    <property type="evidence" value="ECO:0007669"/>
    <property type="project" value="RHEA"/>
</dbReference>
<evidence type="ECO:0000259" key="8">
    <source>
        <dbReference type="Pfam" id="PF01937"/>
    </source>
</evidence>
<evidence type="ECO:0000256" key="7">
    <source>
        <dbReference type="RuleBase" id="RU367030"/>
    </source>
</evidence>
<name>A0A5B8MGE9_9CHLO</name>
<accession>A0A5B8MGE9</accession>
<evidence type="ECO:0000256" key="3">
    <source>
        <dbReference type="ARBA" id="ARBA00022723"/>
    </source>
</evidence>
<dbReference type="InterPro" id="IPR036075">
    <property type="entry name" value="ARMT-1-like_metal-bd_sf"/>
</dbReference>
<keyword evidence="4 7" id="KW-0378">Hydrolase</keyword>
<dbReference type="InterPro" id="IPR039763">
    <property type="entry name" value="ARMT1"/>
</dbReference>
<dbReference type="STRING" id="1764295.A0A5B8MGE9"/>
<evidence type="ECO:0000256" key="6">
    <source>
        <dbReference type="ARBA" id="ARBA00048809"/>
    </source>
</evidence>
<keyword evidence="5 7" id="KW-0464">Manganese</keyword>
<dbReference type="AlphaFoldDB" id="A0A5B8MGE9"/>